<name>A0A1L8QXG6_9ENTE</name>
<accession>A0A1L8QXG6</accession>
<dbReference type="RefSeq" id="WP_071873869.1">
    <property type="nucleotide sequence ID" value="NZ_JBHSHF010000002.1"/>
</dbReference>
<protein>
    <submittedName>
        <fullName evidence="2">Uncharacterized protein</fullName>
    </submittedName>
</protein>
<dbReference type="EMBL" id="JXKD01000001">
    <property type="protein sequence ID" value="OJG12198.1"/>
    <property type="molecule type" value="Genomic_DNA"/>
</dbReference>
<reference evidence="2 3" key="1">
    <citation type="submission" date="2014-12" db="EMBL/GenBank/DDBJ databases">
        <title>Draft genome sequences of 29 type strains of Enterococci.</title>
        <authorList>
            <person name="Zhong Z."/>
            <person name="Sun Z."/>
            <person name="Liu W."/>
            <person name="Zhang W."/>
            <person name="Zhang H."/>
        </authorList>
    </citation>
    <scope>NUCLEOTIDE SEQUENCE [LARGE SCALE GENOMIC DNA]</scope>
    <source>
        <strain evidence="2 3">DSM 17690</strain>
    </source>
</reference>
<dbReference type="AlphaFoldDB" id="A0A1L8QXG6"/>
<evidence type="ECO:0000313" key="3">
    <source>
        <dbReference type="Proteomes" id="UP000182149"/>
    </source>
</evidence>
<proteinExistence type="predicted"/>
<sequence length="63" mass="7473">MEINHYIEAINLLKTGELEEIIVKREDFMTFREAWMQTENRVEIVGEAGLNGQIIYRFVKLTK</sequence>
<dbReference type="STRING" id="328396.RU93_GL000128"/>
<evidence type="ECO:0000313" key="2">
    <source>
        <dbReference type="EMBL" id="OJG12198.1"/>
    </source>
</evidence>
<dbReference type="Proteomes" id="UP000813384">
    <property type="component" value="Unassembled WGS sequence"/>
</dbReference>
<dbReference type="Proteomes" id="UP000182149">
    <property type="component" value="Unassembled WGS sequence"/>
</dbReference>
<keyword evidence="3" id="KW-1185">Reference proteome</keyword>
<comment type="caution">
    <text evidence="2">The sequence shown here is derived from an EMBL/GenBank/DDBJ whole genome shotgun (WGS) entry which is preliminary data.</text>
</comment>
<dbReference type="OrthoDB" id="2146345at2"/>
<gene>
    <name evidence="1" type="ORF">K8V42_02000</name>
    <name evidence="2" type="ORF">RU93_GL000128</name>
</gene>
<dbReference type="EMBL" id="JAJJVO010000035">
    <property type="protein sequence ID" value="MCC9273046.1"/>
    <property type="molecule type" value="Genomic_DNA"/>
</dbReference>
<reference evidence="1" key="2">
    <citation type="journal article" date="2021" name="PeerJ">
        <title>Extensive microbial diversity within the chicken gut microbiome revealed by metagenomics and culture.</title>
        <authorList>
            <person name="Gilroy R."/>
            <person name="Ravi A."/>
            <person name="Getino M."/>
            <person name="Pursley I."/>
            <person name="Horton D.L."/>
            <person name="Alikhan N.F."/>
            <person name="Baker D."/>
            <person name="Gharbi K."/>
            <person name="Hall N."/>
            <person name="Watson M."/>
            <person name="Adriaenssens E.M."/>
            <person name="Foster-Nyarko E."/>
            <person name="Jarju S."/>
            <person name="Secka A."/>
            <person name="Antonio M."/>
            <person name="Oren A."/>
            <person name="Chaudhuri R.R."/>
            <person name="La Ragione R."/>
            <person name="Hildebrand F."/>
            <person name="Pallen M.J."/>
        </authorList>
    </citation>
    <scope>NUCLEOTIDE SEQUENCE</scope>
    <source>
        <strain evidence="1">150</strain>
    </source>
</reference>
<organism evidence="2 3">
    <name type="scientific">Enterococcus aquimarinus</name>
    <dbReference type="NCBI Taxonomy" id="328396"/>
    <lineage>
        <taxon>Bacteria</taxon>
        <taxon>Bacillati</taxon>
        <taxon>Bacillota</taxon>
        <taxon>Bacilli</taxon>
        <taxon>Lactobacillales</taxon>
        <taxon>Enterococcaceae</taxon>
        <taxon>Enterococcus</taxon>
    </lineage>
</organism>
<reference evidence="1" key="3">
    <citation type="submission" date="2021-11" db="EMBL/GenBank/DDBJ databases">
        <authorList>
            <person name="Gilroy R."/>
        </authorList>
    </citation>
    <scope>NUCLEOTIDE SEQUENCE</scope>
    <source>
        <strain evidence="1">150</strain>
    </source>
</reference>
<evidence type="ECO:0000313" key="1">
    <source>
        <dbReference type="EMBL" id="MCC9273046.1"/>
    </source>
</evidence>